<accession>A0A918UKZ1</accession>
<dbReference type="Gene3D" id="3.30.360.10">
    <property type="entry name" value="Dihydrodipicolinate Reductase, domain 2"/>
    <property type="match status" value="1"/>
</dbReference>
<keyword evidence="2" id="KW-0560">Oxidoreductase</keyword>
<name>A0A918UKZ1_9BACT</name>
<dbReference type="InterPro" id="IPR000683">
    <property type="entry name" value="Gfo/Idh/MocA-like_OxRdtase_N"/>
</dbReference>
<feature type="domain" description="Gfo/Idh/MocA-like oxidoreductase N-terminal" evidence="3">
    <location>
        <begin position="6"/>
        <end position="120"/>
    </location>
</feature>
<dbReference type="EMBL" id="BMWX01000002">
    <property type="protein sequence ID" value="GGZ19333.1"/>
    <property type="molecule type" value="Genomic_DNA"/>
</dbReference>
<dbReference type="GO" id="GO:0000166">
    <property type="term" value="F:nucleotide binding"/>
    <property type="evidence" value="ECO:0007669"/>
    <property type="project" value="InterPro"/>
</dbReference>
<evidence type="ECO:0000256" key="2">
    <source>
        <dbReference type="ARBA" id="ARBA00023002"/>
    </source>
</evidence>
<gene>
    <name evidence="5" type="ORF">GCM10007049_09630</name>
</gene>
<dbReference type="NCBIfam" id="NF008607">
    <property type="entry name" value="PRK11579.1"/>
    <property type="match status" value="1"/>
</dbReference>
<protein>
    <submittedName>
        <fullName evidence="5">Oxidoreductase</fullName>
    </submittedName>
</protein>
<dbReference type="SUPFAM" id="SSF51735">
    <property type="entry name" value="NAD(P)-binding Rossmann-fold domains"/>
    <property type="match status" value="1"/>
</dbReference>
<evidence type="ECO:0000256" key="1">
    <source>
        <dbReference type="ARBA" id="ARBA00010928"/>
    </source>
</evidence>
<organism evidence="5 6">
    <name type="scientific">Echinicola pacifica</name>
    <dbReference type="NCBI Taxonomy" id="346377"/>
    <lineage>
        <taxon>Bacteria</taxon>
        <taxon>Pseudomonadati</taxon>
        <taxon>Bacteroidota</taxon>
        <taxon>Cytophagia</taxon>
        <taxon>Cytophagales</taxon>
        <taxon>Cyclobacteriaceae</taxon>
        <taxon>Echinicola</taxon>
    </lineage>
</organism>
<proteinExistence type="inferred from homology"/>
<dbReference type="GO" id="GO:0016491">
    <property type="term" value="F:oxidoreductase activity"/>
    <property type="evidence" value="ECO:0007669"/>
    <property type="project" value="UniProtKB-KW"/>
</dbReference>
<dbReference type="Proteomes" id="UP000619457">
    <property type="component" value="Unassembled WGS sequence"/>
</dbReference>
<dbReference type="Pfam" id="PF01408">
    <property type="entry name" value="GFO_IDH_MocA"/>
    <property type="match status" value="1"/>
</dbReference>
<dbReference type="AlphaFoldDB" id="A0A918UKZ1"/>
<dbReference type="InterPro" id="IPR036291">
    <property type="entry name" value="NAD(P)-bd_dom_sf"/>
</dbReference>
<dbReference type="PANTHER" id="PTHR43708:SF5">
    <property type="entry name" value="CONSERVED EXPRESSED OXIDOREDUCTASE (EUROFUNG)-RELATED"/>
    <property type="match status" value="1"/>
</dbReference>
<dbReference type="PANTHER" id="PTHR43708">
    <property type="entry name" value="CONSERVED EXPRESSED OXIDOREDUCTASE (EUROFUNG)"/>
    <property type="match status" value="1"/>
</dbReference>
<evidence type="ECO:0000313" key="5">
    <source>
        <dbReference type="EMBL" id="GGZ19333.1"/>
    </source>
</evidence>
<reference evidence="5" key="2">
    <citation type="submission" date="2020-09" db="EMBL/GenBank/DDBJ databases">
        <authorList>
            <person name="Sun Q."/>
            <person name="Kim S."/>
        </authorList>
    </citation>
    <scope>NUCLEOTIDE SEQUENCE</scope>
    <source>
        <strain evidence="5">KCTC 12368</strain>
    </source>
</reference>
<dbReference type="Pfam" id="PF02894">
    <property type="entry name" value="GFO_IDH_MocA_C"/>
    <property type="match status" value="1"/>
</dbReference>
<dbReference type="InterPro" id="IPR051317">
    <property type="entry name" value="Gfo/Idh/MocA_oxidoreduct"/>
</dbReference>
<dbReference type="RefSeq" id="WP_018472523.1">
    <property type="nucleotide sequence ID" value="NZ_BMWX01000002.1"/>
</dbReference>
<feature type="domain" description="Gfo/Idh/MocA-like oxidoreductase C-terminal" evidence="4">
    <location>
        <begin position="134"/>
        <end position="343"/>
    </location>
</feature>
<comment type="similarity">
    <text evidence="1">Belongs to the Gfo/Idh/MocA family.</text>
</comment>
<dbReference type="Gene3D" id="3.40.50.720">
    <property type="entry name" value="NAD(P)-binding Rossmann-like Domain"/>
    <property type="match status" value="1"/>
</dbReference>
<sequence>MNKPLQTGLVGFGKVAQTMHAPLISQEPGLELTDVVERHHEYSRETYPQVTVHKSLEDMLAHADIDLVVICTPNEFHFDQAQAALLAGKHVVVDKPITVKAEQARELQKLADEVGKLLSPYQNRRWDGDFLTIKKLLKEGTLGRIVHFESHFDRFRPEANHNWREKDVPGSGIFYDLGAHLIDQAVQLFGKPEWVYAEILKQRKDVQADDFFDLSLMYKEMKVRLSASILMNAPLPKFLVLGDKGSYSKYGLDVQEAALKQRILPGTQNWGVEPSESYGKVFLENETYALPTENGNYLAYYQNIARAIRKQEPLMVKTEEAALTLDIIEAAIRSNKTGQRINL</sequence>
<comment type="caution">
    <text evidence="5">The sequence shown here is derived from an EMBL/GenBank/DDBJ whole genome shotgun (WGS) entry which is preliminary data.</text>
</comment>
<reference evidence="5" key="1">
    <citation type="journal article" date="2014" name="Int. J. Syst. Evol. Microbiol.">
        <title>Complete genome sequence of Corynebacterium casei LMG S-19264T (=DSM 44701T), isolated from a smear-ripened cheese.</title>
        <authorList>
            <consortium name="US DOE Joint Genome Institute (JGI-PGF)"/>
            <person name="Walter F."/>
            <person name="Albersmeier A."/>
            <person name="Kalinowski J."/>
            <person name="Ruckert C."/>
        </authorList>
    </citation>
    <scope>NUCLEOTIDE SEQUENCE</scope>
    <source>
        <strain evidence="5">KCTC 12368</strain>
    </source>
</reference>
<evidence type="ECO:0000259" key="4">
    <source>
        <dbReference type="Pfam" id="PF02894"/>
    </source>
</evidence>
<evidence type="ECO:0000313" key="6">
    <source>
        <dbReference type="Proteomes" id="UP000619457"/>
    </source>
</evidence>
<dbReference type="InterPro" id="IPR004104">
    <property type="entry name" value="Gfo/Idh/MocA-like_OxRdtase_C"/>
</dbReference>
<evidence type="ECO:0000259" key="3">
    <source>
        <dbReference type="Pfam" id="PF01408"/>
    </source>
</evidence>
<keyword evidence="6" id="KW-1185">Reference proteome</keyword>